<sequence length="184" mass="21526">MNQTETLQPMGKLDGHINTFSGRKVNLLDPRPEQINIRDIARGLAFNSHFGGHTPKFFSIAQHCILVCDILMQNFKDNPELLMYGLLHDASEAYLGDMVKPLKVMLPEFQKIENRMMDVILEKYQLNRDSHAIIKEADIMAQEQEFNAFYKGGDISYLSPWEARSTFMRYFYIFLNQREWKIEV</sequence>
<name>A0A5B2TWU9_9FLAO</name>
<accession>A0A5B2TWU9</accession>
<evidence type="ECO:0008006" key="3">
    <source>
        <dbReference type="Google" id="ProtNLM"/>
    </source>
</evidence>
<dbReference type="RefSeq" id="WP_154916895.1">
    <property type="nucleotide sequence ID" value="NZ_VUOE01000001.1"/>
</dbReference>
<dbReference type="AlphaFoldDB" id="A0A5B2TWU9"/>
<proteinExistence type="predicted"/>
<evidence type="ECO:0000313" key="1">
    <source>
        <dbReference type="EMBL" id="KAA2218275.1"/>
    </source>
</evidence>
<protein>
    <recommendedName>
        <fullName evidence="3">HD domain-containing protein</fullName>
    </recommendedName>
</protein>
<dbReference type="SUPFAM" id="SSF109604">
    <property type="entry name" value="HD-domain/PDEase-like"/>
    <property type="match status" value="1"/>
</dbReference>
<gene>
    <name evidence="1" type="ORF">F0361_01245</name>
</gene>
<dbReference type="Proteomes" id="UP000323188">
    <property type="component" value="Unassembled WGS sequence"/>
</dbReference>
<dbReference type="Gene3D" id="1.10.3210.10">
    <property type="entry name" value="Hypothetical protein af1432"/>
    <property type="match status" value="1"/>
</dbReference>
<comment type="caution">
    <text evidence="1">The sequence shown here is derived from an EMBL/GenBank/DDBJ whole genome shotgun (WGS) entry which is preliminary data.</text>
</comment>
<dbReference type="EMBL" id="VUOE01000001">
    <property type="protein sequence ID" value="KAA2218275.1"/>
    <property type="molecule type" value="Genomic_DNA"/>
</dbReference>
<organism evidence="1 2">
    <name type="scientific">Maribacter flavus</name>
    <dbReference type="NCBI Taxonomy" id="1658664"/>
    <lineage>
        <taxon>Bacteria</taxon>
        <taxon>Pseudomonadati</taxon>
        <taxon>Bacteroidota</taxon>
        <taxon>Flavobacteriia</taxon>
        <taxon>Flavobacteriales</taxon>
        <taxon>Flavobacteriaceae</taxon>
        <taxon>Maribacter</taxon>
    </lineage>
</organism>
<evidence type="ECO:0000313" key="2">
    <source>
        <dbReference type="Proteomes" id="UP000323188"/>
    </source>
</evidence>
<reference evidence="1 2" key="1">
    <citation type="submission" date="2019-09" db="EMBL/GenBank/DDBJ databases">
        <authorList>
            <person name="Khan S.A."/>
            <person name="Jeon C.O."/>
            <person name="Chun B.H."/>
            <person name="Jeong S.E."/>
        </authorList>
    </citation>
    <scope>NUCLEOTIDE SEQUENCE [LARGE SCALE GENOMIC DNA]</scope>
    <source>
        <strain evidence="1 2">KCTC 42508</strain>
    </source>
</reference>